<feature type="compositionally biased region" description="Low complexity" evidence="1">
    <location>
        <begin position="140"/>
        <end position="153"/>
    </location>
</feature>
<sequence>HEADAVGVLNKDNQMSLLQSRASDLDTVARQSLETLREGEREGEGSEAETQQDRERERDRAADTQSRNPSFPRPSPSPLRAVHTLDDSLEADDTPEAGMEGGPQASGAGTTGSKPPLPTPPAATGFAAAVSALSGTAVHTAPDTTADTTTSGSGAPGTGAGSGAPTPEAEPVAETSSLANRLRQARGSRRTSTRGSGSRSSVRRRASTAQS</sequence>
<feature type="non-terminal residue" evidence="2">
    <location>
        <position position="1"/>
    </location>
</feature>
<dbReference type="EMBL" id="BDIP01003763">
    <property type="protein sequence ID" value="GIQ88096.1"/>
    <property type="molecule type" value="Genomic_DNA"/>
</dbReference>
<feature type="compositionally biased region" description="Basic residues" evidence="1">
    <location>
        <begin position="183"/>
        <end position="192"/>
    </location>
</feature>
<evidence type="ECO:0000313" key="2">
    <source>
        <dbReference type="EMBL" id="GIQ88096.1"/>
    </source>
</evidence>
<organism evidence="2 3">
    <name type="scientific">Kipferlia bialata</name>
    <dbReference type="NCBI Taxonomy" id="797122"/>
    <lineage>
        <taxon>Eukaryota</taxon>
        <taxon>Metamonada</taxon>
        <taxon>Carpediemonas-like organisms</taxon>
        <taxon>Kipferlia</taxon>
    </lineage>
</organism>
<feature type="compositionally biased region" description="Basic and acidic residues" evidence="1">
    <location>
        <begin position="35"/>
        <end position="44"/>
    </location>
</feature>
<feature type="region of interest" description="Disordered" evidence="1">
    <location>
        <begin position="18"/>
        <end position="211"/>
    </location>
</feature>
<comment type="caution">
    <text evidence="2">The sequence shown here is derived from an EMBL/GenBank/DDBJ whole genome shotgun (WGS) entry which is preliminary data.</text>
</comment>
<evidence type="ECO:0000313" key="3">
    <source>
        <dbReference type="Proteomes" id="UP000265618"/>
    </source>
</evidence>
<protein>
    <submittedName>
        <fullName evidence="2">Uncharacterized protein</fullName>
    </submittedName>
</protein>
<dbReference type="Proteomes" id="UP000265618">
    <property type="component" value="Unassembled WGS sequence"/>
</dbReference>
<proteinExistence type="predicted"/>
<gene>
    <name evidence="2" type="ORF">KIPB_010268</name>
</gene>
<dbReference type="AlphaFoldDB" id="A0A9K3D3H3"/>
<keyword evidence="3" id="KW-1185">Reference proteome</keyword>
<accession>A0A9K3D3H3</accession>
<feature type="compositionally biased region" description="Basic and acidic residues" evidence="1">
    <location>
        <begin position="51"/>
        <end position="62"/>
    </location>
</feature>
<name>A0A9K3D3H3_9EUKA</name>
<feature type="compositionally biased region" description="Basic residues" evidence="1">
    <location>
        <begin position="201"/>
        <end position="211"/>
    </location>
</feature>
<reference evidence="2 3" key="1">
    <citation type="journal article" date="2018" name="PLoS ONE">
        <title>The draft genome of Kipferlia bialata reveals reductive genome evolution in fornicate parasites.</title>
        <authorList>
            <person name="Tanifuji G."/>
            <person name="Takabayashi S."/>
            <person name="Kume K."/>
            <person name="Takagi M."/>
            <person name="Nakayama T."/>
            <person name="Kamikawa R."/>
            <person name="Inagaki Y."/>
            <person name="Hashimoto T."/>
        </authorList>
    </citation>
    <scope>NUCLEOTIDE SEQUENCE [LARGE SCALE GENOMIC DNA]</scope>
    <source>
        <strain evidence="2">NY0173</strain>
    </source>
</reference>
<evidence type="ECO:0000256" key="1">
    <source>
        <dbReference type="SAM" id="MobiDB-lite"/>
    </source>
</evidence>